<dbReference type="EC" id="2.1.1.44" evidence="4"/>
<dbReference type="InterPro" id="IPR029063">
    <property type="entry name" value="SAM-dependent_MTases_sf"/>
</dbReference>
<accession>A0A926VEE5</accession>
<dbReference type="SUPFAM" id="SSF53335">
    <property type="entry name" value="S-adenosyl-L-methionine-dependent methyltransferases"/>
    <property type="match status" value="1"/>
</dbReference>
<dbReference type="InterPro" id="IPR035094">
    <property type="entry name" value="EgtD"/>
</dbReference>
<evidence type="ECO:0000259" key="3">
    <source>
        <dbReference type="Pfam" id="PF10017"/>
    </source>
</evidence>
<keyword evidence="5" id="KW-1185">Reference proteome</keyword>
<dbReference type="AlphaFoldDB" id="A0A926VEE5"/>
<dbReference type="InterPro" id="IPR051128">
    <property type="entry name" value="EgtD_Methyltrsf_superfamily"/>
</dbReference>
<evidence type="ECO:0000313" key="5">
    <source>
        <dbReference type="Proteomes" id="UP000641646"/>
    </source>
</evidence>
<reference evidence="4" key="1">
    <citation type="journal article" date="2015" name="ISME J.">
        <title>Draft Genome Sequence of Streptomyces incarnatus NRRL8089, which Produces the Nucleoside Antibiotic Sinefungin.</title>
        <authorList>
            <person name="Oshima K."/>
            <person name="Hattori M."/>
            <person name="Shimizu H."/>
            <person name="Fukuda K."/>
            <person name="Nemoto M."/>
            <person name="Inagaki K."/>
            <person name="Tamura T."/>
        </authorList>
    </citation>
    <scope>NUCLEOTIDE SEQUENCE</scope>
    <source>
        <strain evidence="4">FACHB-1375</strain>
    </source>
</reference>
<dbReference type="Gene3D" id="3.40.50.150">
    <property type="entry name" value="Vaccinia Virus protein VP39"/>
    <property type="match status" value="1"/>
</dbReference>
<dbReference type="InterPro" id="IPR019257">
    <property type="entry name" value="MeTrfase_dom"/>
</dbReference>
<reference evidence="4" key="2">
    <citation type="submission" date="2020-08" db="EMBL/GenBank/DDBJ databases">
        <authorList>
            <person name="Chen M."/>
            <person name="Teng W."/>
            <person name="Zhao L."/>
            <person name="Hu C."/>
            <person name="Zhou Y."/>
            <person name="Han B."/>
            <person name="Song L."/>
            <person name="Shu W."/>
        </authorList>
    </citation>
    <scope>NUCLEOTIDE SEQUENCE</scope>
    <source>
        <strain evidence="4">FACHB-1375</strain>
    </source>
</reference>
<dbReference type="PIRSF" id="PIRSF018005">
    <property type="entry name" value="UCP018005"/>
    <property type="match status" value="1"/>
</dbReference>
<gene>
    <name evidence="4" type="primary">egtD</name>
    <name evidence="4" type="ORF">H6G03_14890</name>
</gene>
<dbReference type="Pfam" id="PF10017">
    <property type="entry name" value="Methyltransf_33"/>
    <property type="match status" value="1"/>
</dbReference>
<name>A0A926VEE5_9CYAN</name>
<dbReference type="PANTHER" id="PTHR43397:SF1">
    <property type="entry name" value="ERGOTHIONEINE BIOSYNTHESIS PROTEIN 1"/>
    <property type="match status" value="1"/>
</dbReference>
<dbReference type="NCBIfam" id="TIGR03438">
    <property type="entry name" value="egtD_ergothio"/>
    <property type="match status" value="1"/>
</dbReference>
<keyword evidence="2 4" id="KW-0808">Transferase</keyword>
<protein>
    <submittedName>
        <fullName evidence="4">L-histidine N(Alpha)-methyltransferase</fullName>
        <ecNumber evidence="4">2.1.1.44</ecNumber>
    </submittedName>
</protein>
<proteinExistence type="predicted"/>
<dbReference type="GO" id="GO:0052706">
    <property type="term" value="F:L-histidine N(alpha)-methyltransferase activity"/>
    <property type="evidence" value="ECO:0007669"/>
    <property type="project" value="UniProtKB-EC"/>
</dbReference>
<dbReference type="EMBL" id="JACJPW010000035">
    <property type="protein sequence ID" value="MBD2182365.1"/>
    <property type="molecule type" value="Genomic_DNA"/>
</dbReference>
<comment type="caution">
    <text evidence="4">The sequence shown here is derived from an EMBL/GenBank/DDBJ whole genome shotgun (WGS) entry which is preliminary data.</text>
</comment>
<dbReference type="InterPro" id="IPR017804">
    <property type="entry name" value="MeTrfase_EgtD-like"/>
</dbReference>
<feature type="domain" description="Histidine-specific methyltransferase SAM-dependent" evidence="3">
    <location>
        <begin position="41"/>
        <end position="343"/>
    </location>
</feature>
<evidence type="ECO:0000256" key="2">
    <source>
        <dbReference type="ARBA" id="ARBA00022679"/>
    </source>
</evidence>
<keyword evidence="1 4" id="KW-0489">Methyltransferase</keyword>
<organism evidence="4 5">
    <name type="scientific">Aerosakkonema funiforme FACHB-1375</name>
    <dbReference type="NCBI Taxonomy" id="2949571"/>
    <lineage>
        <taxon>Bacteria</taxon>
        <taxon>Bacillati</taxon>
        <taxon>Cyanobacteriota</taxon>
        <taxon>Cyanophyceae</taxon>
        <taxon>Oscillatoriophycideae</taxon>
        <taxon>Aerosakkonematales</taxon>
        <taxon>Aerosakkonemataceae</taxon>
        <taxon>Aerosakkonema</taxon>
    </lineage>
</organism>
<dbReference type="GO" id="GO:0032259">
    <property type="term" value="P:methylation"/>
    <property type="evidence" value="ECO:0007669"/>
    <property type="project" value="UniProtKB-KW"/>
</dbReference>
<evidence type="ECO:0000313" key="4">
    <source>
        <dbReference type="EMBL" id="MBD2182365.1"/>
    </source>
</evidence>
<dbReference type="RefSeq" id="WP_190465177.1">
    <property type="nucleotide sequence ID" value="NZ_JACJPW010000035.1"/>
</dbReference>
<dbReference type="PANTHER" id="PTHR43397">
    <property type="entry name" value="ERGOTHIONEINE BIOSYNTHESIS PROTEIN 1"/>
    <property type="match status" value="1"/>
</dbReference>
<dbReference type="Proteomes" id="UP000641646">
    <property type="component" value="Unassembled WGS sequence"/>
</dbReference>
<sequence>MTISKTASGKAAFPYTIEKRLQIEYLLSATALSQHKQSDGSDVVWGLTQTPKTIPPRYFYDDPGSQLFEQICELPEYYLTRTEGAILQGCAAEIARLTGACEIVELGSGSSTKTRILLDAYNKLGYPLGYVPIDVSAGILESSARELLADYPSLVVRALVSTYELALERLEASRLATRMICFLGSTLGNLNREECDRFLSQIADALNVGEYFLLGVDLQKSEYLLNAAYNDSQGVTAAFNLNMLEHLNWRFDGNFDKAQFEHWAFYNKSQSQIEMHLRSVRSQTVQLRALDLTVEFEKGETIFTEISRKFDLNSIQKELQGHDLVPLQVWTDPNQWFGVLLCQMQKTKSVSVTA</sequence>
<evidence type="ECO:0000256" key="1">
    <source>
        <dbReference type="ARBA" id="ARBA00022603"/>
    </source>
</evidence>